<evidence type="ECO:0000259" key="1">
    <source>
        <dbReference type="Pfam" id="PF12973"/>
    </source>
</evidence>
<name>A0A6C0U009_9GAMM</name>
<evidence type="ECO:0000313" key="3">
    <source>
        <dbReference type="Proteomes" id="UP000477680"/>
    </source>
</evidence>
<reference evidence="2 3" key="1">
    <citation type="submission" date="2020-02" db="EMBL/GenBank/DDBJ databases">
        <title>Genome sequencing for Kineobactrum sp. M2.</title>
        <authorList>
            <person name="Park S.-J."/>
        </authorList>
    </citation>
    <scope>NUCLEOTIDE SEQUENCE [LARGE SCALE GENOMIC DNA]</scope>
    <source>
        <strain evidence="2 3">M2</strain>
    </source>
</reference>
<dbReference type="EMBL" id="CP048711">
    <property type="protein sequence ID" value="QIB65430.1"/>
    <property type="molecule type" value="Genomic_DNA"/>
</dbReference>
<organism evidence="2 3">
    <name type="scientific">Kineobactrum salinum</name>
    <dbReference type="NCBI Taxonomy" id="2708301"/>
    <lineage>
        <taxon>Bacteria</taxon>
        <taxon>Pseudomonadati</taxon>
        <taxon>Pseudomonadota</taxon>
        <taxon>Gammaproteobacteria</taxon>
        <taxon>Cellvibrionales</taxon>
        <taxon>Halieaceae</taxon>
        <taxon>Kineobactrum</taxon>
    </lineage>
</organism>
<proteinExistence type="predicted"/>
<sequence length="166" mass="17657">MNTQTPPSPQLSNAATTGVEVTHTLKSAFFDHGSLDWAPWVMPDTWFKLLGINSITGGFTMMLKVGPNNVAPIHGHIGAVEGVILEGSFAYEDDWGHTGYYVQEPAGVNHKPVTGPDGMVMFAIVHGPLAGYNEDGSIAMVLDAKAMFEMAVAAGAAGHIDRPAHW</sequence>
<dbReference type="Gene3D" id="2.60.120.10">
    <property type="entry name" value="Jelly Rolls"/>
    <property type="match status" value="1"/>
</dbReference>
<evidence type="ECO:0000313" key="2">
    <source>
        <dbReference type="EMBL" id="QIB65430.1"/>
    </source>
</evidence>
<dbReference type="InterPro" id="IPR011051">
    <property type="entry name" value="RmlC_Cupin_sf"/>
</dbReference>
<dbReference type="InterPro" id="IPR025979">
    <property type="entry name" value="ChrR-like_cupin_dom"/>
</dbReference>
<gene>
    <name evidence="2" type="ORF">G3T16_08460</name>
</gene>
<keyword evidence="3" id="KW-1185">Reference proteome</keyword>
<accession>A0A6C0U009</accession>
<dbReference type="AlphaFoldDB" id="A0A6C0U009"/>
<protein>
    <recommendedName>
        <fullName evidence="1">ChrR-like cupin domain-containing protein</fullName>
    </recommendedName>
</protein>
<dbReference type="KEGG" id="kim:G3T16_08460"/>
<dbReference type="InterPro" id="IPR014710">
    <property type="entry name" value="RmlC-like_jellyroll"/>
</dbReference>
<dbReference type="RefSeq" id="WP_163494669.1">
    <property type="nucleotide sequence ID" value="NZ_CP048711.1"/>
</dbReference>
<dbReference type="Pfam" id="PF12973">
    <property type="entry name" value="Cupin_7"/>
    <property type="match status" value="1"/>
</dbReference>
<dbReference type="CDD" id="cd20302">
    <property type="entry name" value="cupin_DAD"/>
    <property type="match status" value="1"/>
</dbReference>
<dbReference type="SUPFAM" id="SSF51182">
    <property type="entry name" value="RmlC-like cupins"/>
    <property type="match status" value="1"/>
</dbReference>
<dbReference type="Proteomes" id="UP000477680">
    <property type="component" value="Chromosome"/>
</dbReference>
<feature type="domain" description="ChrR-like cupin" evidence="1">
    <location>
        <begin position="29"/>
        <end position="130"/>
    </location>
</feature>